<dbReference type="OrthoDB" id="1926781at2759"/>
<reference evidence="12 13" key="1">
    <citation type="journal article" date="2012" name="G3 (Bethesda)">
        <title>Pichia sorbitophila, an interspecies yeast hybrid reveals early steps of genome resolution following polyploidization.</title>
        <authorList>
            <person name="Leh Louis V."/>
            <person name="Despons L."/>
            <person name="Friedrich A."/>
            <person name="Martin T."/>
            <person name="Durrens P."/>
            <person name="Casaregola S."/>
            <person name="Neuveglise C."/>
            <person name="Fairhead C."/>
            <person name="Marck C."/>
            <person name="Cruz J.A."/>
            <person name="Straub M.L."/>
            <person name="Kugler V."/>
            <person name="Sacerdot C."/>
            <person name="Uzunov Z."/>
            <person name="Thierry A."/>
            <person name="Weiss S."/>
            <person name="Bleykasten C."/>
            <person name="De Montigny J."/>
            <person name="Jacques N."/>
            <person name="Jung P."/>
            <person name="Lemaire M."/>
            <person name="Mallet S."/>
            <person name="Morel G."/>
            <person name="Richard G.F."/>
            <person name="Sarkar A."/>
            <person name="Savel G."/>
            <person name="Schacherer J."/>
            <person name="Seret M.L."/>
            <person name="Talla E."/>
            <person name="Samson G."/>
            <person name="Jubin C."/>
            <person name="Poulain J."/>
            <person name="Vacherie B."/>
            <person name="Barbe V."/>
            <person name="Pelletier E."/>
            <person name="Sherman D.J."/>
            <person name="Westhof E."/>
            <person name="Weissenbach J."/>
            <person name="Baret P.V."/>
            <person name="Wincker P."/>
            <person name="Gaillardin C."/>
            <person name="Dujon B."/>
            <person name="Souciet J.L."/>
        </authorList>
    </citation>
    <scope>NUCLEOTIDE SEQUENCE [LARGE SCALE GENOMIC DNA]</scope>
    <source>
        <strain evidence="13">ATCC MYA-4447 / BCRC 22081 / CBS 7064 / NBRC 10061 / NRRL Y-12695</strain>
    </source>
</reference>
<keyword evidence="13" id="KW-1185">Reference proteome</keyword>
<evidence type="ECO:0000256" key="3">
    <source>
        <dbReference type="ARBA" id="ARBA00022729"/>
    </source>
</evidence>
<comment type="subcellular location">
    <subcellularLocation>
        <location evidence="1">Endoplasmic reticulum membrane</location>
        <topology evidence="1">Single-pass type I membrane protein</topology>
    </subcellularLocation>
</comment>
<accession>G8YPU9</accession>
<feature type="signal peptide" evidence="11">
    <location>
        <begin position="1"/>
        <end position="20"/>
    </location>
</feature>
<proteinExistence type="inferred from homology"/>
<protein>
    <submittedName>
        <fullName evidence="12">Piso0_000712 protein</fullName>
    </submittedName>
</protein>
<comment type="function">
    <text evidence="7">Is probably involved in a pathway contributing to genomic integrity.</text>
</comment>
<dbReference type="FunCoup" id="G8YPU9">
    <property type="interactions" value="51"/>
</dbReference>
<evidence type="ECO:0000256" key="2">
    <source>
        <dbReference type="ARBA" id="ARBA00022692"/>
    </source>
</evidence>
<dbReference type="HOGENOM" id="CLU_078554_0_0_1"/>
<keyword evidence="2 10" id="KW-0812">Transmembrane</keyword>
<comment type="similarity">
    <text evidence="8">Belongs to the IRC22 family.</text>
</comment>
<name>G8YPU9_PICSO</name>
<keyword evidence="4" id="KW-0256">Endoplasmic reticulum</keyword>
<keyword evidence="5 10" id="KW-1133">Transmembrane helix</keyword>
<feature type="chain" id="PRO_5003518857" evidence="11">
    <location>
        <begin position="21"/>
        <end position="238"/>
    </location>
</feature>
<evidence type="ECO:0000256" key="8">
    <source>
        <dbReference type="ARBA" id="ARBA00038311"/>
    </source>
</evidence>
<evidence type="ECO:0000313" key="12">
    <source>
        <dbReference type="EMBL" id="CCE78684.1"/>
    </source>
</evidence>
<dbReference type="OMA" id="WLPETYK"/>
<dbReference type="GO" id="GO:0005789">
    <property type="term" value="C:endoplasmic reticulum membrane"/>
    <property type="evidence" value="ECO:0007669"/>
    <property type="project" value="UniProtKB-SubCell"/>
</dbReference>
<dbReference type="eggNOG" id="ENOG502S7BF">
    <property type="taxonomic scope" value="Eukaryota"/>
</dbReference>
<dbReference type="Proteomes" id="UP000005222">
    <property type="component" value="Chromosome D"/>
</dbReference>
<sequence length="238" mass="25966">MRFSIPWITAFVINALVTVAAPTKQSNETVNFLAEYKLLELEDVTKTDVAELTNGHDITLGYELQNLDDRQVSVVGVGGSFRDPKNGEIKTNLSTGAVDPIILAKGETGALKQKIELNLVPDHYILSPVLYVAVGDELKMIQVRGQLATVSDEPISFFNPQLLFLEAVLLATFAALGYVAYSIWGKKYLQGASPIPKASKKPAKKASSPSEATATGKSYDSSWIPETHLKHKKTKKAY</sequence>
<evidence type="ECO:0000256" key="10">
    <source>
        <dbReference type="SAM" id="Phobius"/>
    </source>
</evidence>
<dbReference type="EMBL" id="FO082056">
    <property type="protein sequence ID" value="CCE78684.1"/>
    <property type="molecule type" value="Genomic_DNA"/>
</dbReference>
<dbReference type="AlphaFoldDB" id="G8YPU9"/>
<feature type="transmembrane region" description="Helical" evidence="10">
    <location>
        <begin position="162"/>
        <end position="184"/>
    </location>
</feature>
<keyword evidence="3 11" id="KW-0732">Signal</keyword>
<evidence type="ECO:0000256" key="7">
    <source>
        <dbReference type="ARBA" id="ARBA00037565"/>
    </source>
</evidence>
<evidence type="ECO:0000256" key="11">
    <source>
        <dbReference type="SAM" id="SignalP"/>
    </source>
</evidence>
<dbReference type="STRING" id="559304.G8YPU9"/>
<evidence type="ECO:0000256" key="6">
    <source>
        <dbReference type="ARBA" id="ARBA00023136"/>
    </source>
</evidence>
<dbReference type="Pfam" id="PF03896">
    <property type="entry name" value="TRAP_alpha"/>
    <property type="match status" value="1"/>
</dbReference>
<organism evidence="12 13">
    <name type="scientific">Pichia sorbitophila (strain ATCC MYA-4447 / BCRC 22081 / CBS 7064 / NBRC 10061 / NRRL Y-12695)</name>
    <name type="common">Hybrid yeast</name>
    <dbReference type="NCBI Taxonomy" id="559304"/>
    <lineage>
        <taxon>Eukaryota</taxon>
        <taxon>Fungi</taxon>
        <taxon>Dikarya</taxon>
        <taxon>Ascomycota</taxon>
        <taxon>Saccharomycotina</taxon>
        <taxon>Pichiomycetes</taxon>
        <taxon>Debaryomycetaceae</taxon>
        <taxon>Millerozyma</taxon>
    </lineage>
</organism>
<evidence type="ECO:0000256" key="9">
    <source>
        <dbReference type="SAM" id="MobiDB-lite"/>
    </source>
</evidence>
<dbReference type="PANTHER" id="PTHR12924:SF0">
    <property type="entry name" value="TRANSLOCON-ASSOCIATED PROTEIN SUBUNIT ALPHA"/>
    <property type="match status" value="1"/>
</dbReference>
<dbReference type="InParanoid" id="G8YPU9"/>
<dbReference type="InterPro" id="IPR005595">
    <property type="entry name" value="TRAP_alpha"/>
</dbReference>
<feature type="region of interest" description="Disordered" evidence="9">
    <location>
        <begin position="194"/>
        <end position="219"/>
    </location>
</feature>
<keyword evidence="6 10" id="KW-0472">Membrane</keyword>
<evidence type="ECO:0000256" key="4">
    <source>
        <dbReference type="ARBA" id="ARBA00022824"/>
    </source>
</evidence>
<evidence type="ECO:0000256" key="1">
    <source>
        <dbReference type="ARBA" id="ARBA00004115"/>
    </source>
</evidence>
<evidence type="ECO:0000313" key="13">
    <source>
        <dbReference type="Proteomes" id="UP000005222"/>
    </source>
</evidence>
<evidence type="ECO:0000256" key="5">
    <source>
        <dbReference type="ARBA" id="ARBA00022989"/>
    </source>
</evidence>
<dbReference type="PANTHER" id="PTHR12924">
    <property type="entry name" value="TRANSLOCON-ASSOCIATED PROTEIN, ALPHA SUBUNIT"/>
    <property type="match status" value="1"/>
</dbReference>
<gene>
    <name evidence="12" type="primary">Piso0_000712</name>
    <name evidence="12" type="ORF">GNLVRS01_PISO0D02467g</name>
</gene>